<dbReference type="InterPro" id="IPR016477">
    <property type="entry name" value="Fructo-/Ketosamine-3-kinase"/>
</dbReference>
<name>A0A9E6XZV2_9ACTN</name>
<dbReference type="Proteomes" id="UP001162834">
    <property type="component" value="Chromosome"/>
</dbReference>
<protein>
    <submittedName>
        <fullName evidence="2">Ketoamine kinase</fullName>
        <ecNumber evidence="2">2.7.1.-</ecNumber>
    </submittedName>
</protein>
<dbReference type="Gene3D" id="3.30.200.20">
    <property type="entry name" value="Phosphorylase Kinase, domain 1"/>
    <property type="match status" value="1"/>
</dbReference>
<dbReference type="PANTHER" id="PTHR12149">
    <property type="entry name" value="FRUCTOSAMINE 3 KINASE-RELATED PROTEIN"/>
    <property type="match status" value="1"/>
</dbReference>
<dbReference type="EC" id="2.7.1.-" evidence="2"/>
<keyword evidence="3" id="KW-1185">Reference proteome</keyword>
<accession>A0A9E6XZV2</accession>
<dbReference type="Gene3D" id="1.10.510.10">
    <property type="entry name" value="Transferase(Phosphotransferase) domain 1"/>
    <property type="match status" value="1"/>
</dbReference>
<dbReference type="Pfam" id="PF03881">
    <property type="entry name" value="Fructosamin_kin"/>
    <property type="match status" value="1"/>
</dbReference>
<dbReference type="EMBL" id="CP087164">
    <property type="protein sequence ID" value="UGS37509.1"/>
    <property type="molecule type" value="Genomic_DNA"/>
</dbReference>
<dbReference type="GO" id="GO:0016301">
    <property type="term" value="F:kinase activity"/>
    <property type="evidence" value="ECO:0007669"/>
    <property type="project" value="UniProtKB-UniRule"/>
</dbReference>
<dbReference type="AlphaFoldDB" id="A0A9E6XZV2"/>
<evidence type="ECO:0000256" key="1">
    <source>
        <dbReference type="PIRNR" id="PIRNR006221"/>
    </source>
</evidence>
<dbReference type="PANTHER" id="PTHR12149:SF8">
    <property type="entry name" value="PROTEIN-RIBULOSAMINE 3-KINASE"/>
    <property type="match status" value="1"/>
</dbReference>
<proteinExistence type="inferred from homology"/>
<comment type="similarity">
    <text evidence="1">Belongs to the fructosamine kinase family.</text>
</comment>
<dbReference type="InterPro" id="IPR011009">
    <property type="entry name" value="Kinase-like_dom_sf"/>
</dbReference>
<gene>
    <name evidence="2" type="ORF">DSM104329_03925</name>
</gene>
<evidence type="ECO:0000313" key="2">
    <source>
        <dbReference type="EMBL" id="UGS37509.1"/>
    </source>
</evidence>
<reference evidence="2" key="1">
    <citation type="journal article" date="2022" name="Int. J. Syst. Evol. Microbiol.">
        <title>Pseudomonas aegrilactucae sp. nov. and Pseudomonas morbosilactucae sp. nov., pathogens causing bacterial rot of lettuce in Japan.</title>
        <authorList>
            <person name="Sawada H."/>
            <person name="Fujikawa T."/>
            <person name="Satou M."/>
        </authorList>
    </citation>
    <scope>NUCLEOTIDE SEQUENCE</scope>
    <source>
        <strain evidence="2">0166_1</strain>
    </source>
</reference>
<keyword evidence="1 2" id="KW-0418">Kinase</keyword>
<dbReference type="RefSeq" id="WP_259311563.1">
    <property type="nucleotide sequence ID" value="NZ_CP087164.1"/>
</dbReference>
<keyword evidence="1 2" id="KW-0808">Transferase</keyword>
<sequence length="281" mass="29146">MSGGPPALPSELGRVTGARRVSGGDLNEAWAVELEGGGRAFVKTRTGAPPGEYATEAAGLAWLGEAGAVRVPRVLAAGDDHLALEWIEPGTLGAPGAQELGRGLAALHQAGAPAFGAAWPMHLGPVVLSNEPCGDWPAFYAQRRLLPLAARARDAGAMSAAGVRAVERVAERMSELAGPPEPPARLHGDLWGGNVLAGSDGRPWLIDPAAHGGHREVDLAMLRLFGAPDPRTLAAYAEAHPLAAGHEERVELWQLLPLLVHAVLFGGGYGASAERAARRYG</sequence>
<dbReference type="KEGG" id="sbae:DSM104329_03925"/>
<evidence type="ECO:0000313" key="3">
    <source>
        <dbReference type="Proteomes" id="UP001162834"/>
    </source>
</evidence>
<dbReference type="Gene3D" id="1.20.1270.240">
    <property type="match status" value="1"/>
</dbReference>
<organism evidence="2 3">
    <name type="scientific">Capillimicrobium parvum</name>
    <dbReference type="NCBI Taxonomy" id="2884022"/>
    <lineage>
        <taxon>Bacteria</taxon>
        <taxon>Bacillati</taxon>
        <taxon>Actinomycetota</taxon>
        <taxon>Thermoleophilia</taxon>
        <taxon>Solirubrobacterales</taxon>
        <taxon>Capillimicrobiaceae</taxon>
        <taxon>Capillimicrobium</taxon>
    </lineage>
</organism>
<dbReference type="SUPFAM" id="SSF56112">
    <property type="entry name" value="Protein kinase-like (PK-like)"/>
    <property type="match status" value="1"/>
</dbReference>
<dbReference type="PIRSF" id="PIRSF006221">
    <property type="entry name" value="Ketosamine-3-kinase"/>
    <property type="match status" value="1"/>
</dbReference>